<dbReference type="InterPro" id="IPR055348">
    <property type="entry name" value="DctQ"/>
</dbReference>
<comment type="similarity">
    <text evidence="8 9">Belongs to the TRAP transporter small permease family.</text>
</comment>
<comment type="function">
    <text evidence="9">Part of the tripartite ATP-independent periplasmic (TRAP) transport system.</text>
</comment>
<keyword evidence="2 9" id="KW-0813">Transport</keyword>
<name>A0AB33H5U5_CITFR</name>
<feature type="domain" description="Tripartite ATP-independent periplasmic transporters DctQ component" evidence="10">
    <location>
        <begin position="23"/>
        <end position="151"/>
    </location>
</feature>
<evidence type="ECO:0000256" key="4">
    <source>
        <dbReference type="ARBA" id="ARBA00022519"/>
    </source>
</evidence>
<dbReference type="Pfam" id="PF04290">
    <property type="entry name" value="DctQ"/>
    <property type="match status" value="1"/>
</dbReference>
<proteinExistence type="inferred from homology"/>
<feature type="transmembrane region" description="Helical" evidence="9">
    <location>
        <begin position="85"/>
        <end position="103"/>
    </location>
</feature>
<protein>
    <recommendedName>
        <fullName evidence="9">TRAP transporter small permease protein</fullName>
    </recommendedName>
</protein>
<comment type="subcellular location">
    <subcellularLocation>
        <location evidence="1 9">Cell inner membrane</location>
        <topology evidence="1 9">Multi-pass membrane protein</topology>
    </subcellularLocation>
</comment>
<dbReference type="GO" id="GO:0005886">
    <property type="term" value="C:plasma membrane"/>
    <property type="evidence" value="ECO:0007669"/>
    <property type="project" value="UniProtKB-SubCell"/>
</dbReference>
<evidence type="ECO:0000313" key="12">
    <source>
        <dbReference type="Proteomes" id="UP000263627"/>
    </source>
</evidence>
<keyword evidence="3" id="KW-1003">Cell membrane</keyword>
<dbReference type="GO" id="GO:0022857">
    <property type="term" value="F:transmembrane transporter activity"/>
    <property type="evidence" value="ECO:0007669"/>
    <property type="project" value="UniProtKB-UniRule"/>
</dbReference>
<dbReference type="RefSeq" id="WP_119174345.1">
    <property type="nucleotide sequence ID" value="NZ_CP032184.1"/>
</dbReference>
<keyword evidence="7 9" id="KW-0472">Membrane</keyword>
<dbReference type="Proteomes" id="UP000263627">
    <property type="component" value="Chromosome"/>
</dbReference>
<dbReference type="InterPro" id="IPR007387">
    <property type="entry name" value="TRAP_DctQ"/>
</dbReference>
<evidence type="ECO:0000259" key="10">
    <source>
        <dbReference type="Pfam" id="PF04290"/>
    </source>
</evidence>
<feature type="transmembrane region" description="Helical" evidence="9">
    <location>
        <begin position="47"/>
        <end position="64"/>
    </location>
</feature>
<keyword evidence="4 9" id="KW-0997">Cell inner membrane</keyword>
<keyword evidence="6 9" id="KW-1133">Transmembrane helix</keyword>
<dbReference type="EMBL" id="CP032184">
    <property type="protein sequence ID" value="AXZ48702.1"/>
    <property type="molecule type" value="Genomic_DNA"/>
</dbReference>
<dbReference type="PANTHER" id="PTHR35011">
    <property type="entry name" value="2,3-DIKETO-L-GULONATE TRAP TRANSPORTER SMALL PERMEASE PROTEIN YIAM"/>
    <property type="match status" value="1"/>
</dbReference>
<feature type="transmembrane region" description="Helical" evidence="9">
    <location>
        <begin position="12"/>
        <end position="35"/>
    </location>
</feature>
<comment type="subunit">
    <text evidence="9">The complex comprises the extracytoplasmic solute receptor protein and the two transmembrane proteins.</text>
</comment>
<keyword evidence="5 9" id="KW-0812">Transmembrane</keyword>
<evidence type="ECO:0000256" key="5">
    <source>
        <dbReference type="ARBA" id="ARBA00022692"/>
    </source>
</evidence>
<sequence>MATLEKYILRIINFIIVFCLASMMLMVFVNVVLRYGFNSGITFSEDVSRLFFVWLTFLGAIAAMKDGTHIRVDSLVEKMPRWGKQACELVGNALILFVCWLLFQGGWQQTVINIDTVSPVTGWPMAVLYVTSVVASIGIALYAFKNIICLFLNSKH</sequence>
<evidence type="ECO:0000256" key="2">
    <source>
        <dbReference type="ARBA" id="ARBA00022448"/>
    </source>
</evidence>
<dbReference type="PANTHER" id="PTHR35011:SF2">
    <property type="entry name" value="2,3-DIKETO-L-GULONATE TRAP TRANSPORTER SMALL PERMEASE PROTEIN YIAM"/>
    <property type="match status" value="1"/>
</dbReference>
<evidence type="ECO:0000256" key="9">
    <source>
        <dbReference type="RuleBase" id="RU369079"/>
    </source>
</evidence>
<feature type="transmembrane region" description="Helical" evidence="9">
    <location>
        <begin position="123"/>
        <end position="144"/>
    </location>
</feature>
<evidence type="ECO:0000256" key="6">
    <source>
        <dbReference type="ARBA" id="ARBA00022989"/>
    </source>
</evidence>
<reference evidence="11 12" key="1">
    <citation type="submission" date="2018-09" db="EMBL/GenBank/DDBJ databases">
        <title>Whole genome sequencing of Citrobacter freundii AR_0116.</title>
        <authorList>
            <person name="Conlan S."/>
            <person name="Thomas P.J."/>
            <person name="Mullikin J."/>
            <person name="Frank K.M."/>
            <person name="Segre J.A."/>
        </authorList>
    </citation>
    <scope>NUCLEOTIDE SEQUENCE [LARGE SCALE GENOMIC DNA]</scope>
    <source>
        <strain evidence="11 12">AR_0116</strain>
    </source>
</reference>
<dbReference type="GO" id="GO:0015740">
    <property type="term" value="P:C4-dicarboxylate transport"/>
    <property type="evidence" value="ECO:0007669"/>
    <property type="project" value="TreeGrafter"/>
</dbReference>
<evidence type="ECO:0000256" key="7">
    <source>
        <dbReference type="ARBA" id="ARBA00023136"/>
    </source>
</evidence>
<evidence type="ECO:0000256" key="8">
    <source>
        <dbReference type="ARBA" id="ARBA00038436"/>
    </source>
</evidence>
<evidence type="ECO:0000256" key="3">
    <source>
        <dbReference type="ARBA" id="ARBA00022475"/>
    </source>
</evidence>
<evidence type="ECO:0000313" key="11">
    <source>
        <dbReference type="EMBL" id="AXZ48702.1"/>
    </source>
</evidence>
<accession>A0AB33H5U5</accession>
<evidence type="ECO:0000256" key="1">
    <source>
        <dbReference type="ARBA" id="ARBA00004429"/>
    </source>
</evidence>
<gene>
    <name evidence="11" type="ORF">AM363_18075</name>
</gene>
<organism evidence="11 12">
    <name type="scientific">Citrobacter freundii</name>
    <dbReference type="NCBI Taxonomy" id="546"/>
    <lineage>
        <taxon>Bacteria</taxon>
        <taxon>Pseudomonadati</taxon>
        <taxon>Pseudomonadota</taxon>
        <taxon>Gammaproteobacteria</taxon>
        <taxon>Enterobacterales</taxon>
        <taxon>Enterobacteriaceae</taxon>
        <taxon>Citrobacter</taxon>
        <taxon>Citrobacter freundii complex</taxon>
    </lineage>
</organism>
<dbReference type="AlphaFoldDB" id="A0AB33H5U5"/>